<evidence type="ECO:0000313" key="4">
    <source>
        <dbReference type="Proteomes" id="UP001280581"/>
    </source>
</evidence>
<dbReference type="InterPro" id="IPR016102">
    <property type="entry name" value="Succinyl-CoA_synth-like"/>
</dbReference>
<feature type="compositionally biased region" description="Pro residues" evidence="1">
    <location>
        <begin position="401"/>
        <end position="418"/>
    </location>
</feature>
<feature type="domain" description="CoA-binding" evidence="2">
    <location>
        <begin position="41"/>
        <end position="137"/>
    </location>
</feature>
<dbReference type="GO" id="GO:0004776">
    <property type="term" value="F:succinate-CoA ligase (GDP-forming) activity"/>
    <property type="evidence" value="ECO:0007669"/>
    <property type="project" value="TreeGrafter"/>
</dbReference>
<dbReference type="Pfam" id="PF02629">
    <property type="entry name" value="CoA_binding"/>
    <property type="match status" value="1"/>
</dbReference>
<gene>
    <name evidence="3" type="ORF">GRF29_154g1287806</name>
</gene>
<dbReference type="InterPro" id="IPR036291">
    <property type="entry name" value="NAD(P)-bd_dom_sf"/>
</dbReference>
<dbReference type="PANTHER" id="PTHR11117">
    <property type="entry name" value="SUCCINYL-COA LIGASE SUBUNIT ALPHA"/>
    <property type="match status" value="1"/>
</dbReference>
<dbReference type="SMART" id="SM00881">
    <property type="entry name" value="CoA_binding"/>
    <property type="match status" value="1"/>
</dbReference>
<dbReference type="PANTHER" id="PTHR11117:SF6">
    <property type="entry name" value="SYNTHETASE SUBUNIT ALPHA, PUTATIVE (AFU_ORTHOLOGUE AFUA_1G10830)-RELATED"/>
    <property type="match status" value="1"/>
</dbReference>
<organism evidence="3 4">
    <name type="scientific">Pseudopithomyces chartarum</name>
    <dbReference type="NCBI Taxonomy" id="1892770"/>
    <lineage>
        <taxon>Eukaryota</taxon>
        <taxon>Fungi</taxon>
        <taxon>Dikarya</taxon>
        <taxon>Ascomycota</taxon>
        <taxon>Pezizomycotina</taxon>
        <taxon>Dothideomycetes</taxon>
        <taxon>Pleosporomycetidae</taxon>
        <taxon>Pleosporales</taxon>
        <taxon>Massarineae</taxon>
        <taxon>Didymosphaeriaceae</taxon>
        <taxon>Pseudopithomyces</taxon>
    </lineage>
</organism>
<feature type="compositionally biased region" description="Polar residues" evidence="1">
    <location>
        <begin position="259"/>
        <end position="278"/>
    </location>
</feature>
<proteinExistence type="predicted"/>
<evidence type="ECO:0000259" key="2">
    <source>
        <dbReference type="SMART" id="SM00881"/>
    </source>
</evidence>
<dbReference type="GO" id="GO:0009361">
    <property type="term" value="C:succinate-CoA ligase complex (ADP-forming)"/>
    <property type="evidence" value="ECO:0007669"/>
    <property type="project" value="TreeGrafter"/>
</dbReference>
<dbReference type="GO" id="GO:0004775">
    <property type="term" value="F:succinate-CoA ligase (ADP-forming) activity"/>
    <property type="evidence" value="ECO:0007669"/>
    <property type="project" value="TreeGrafter"/>
</dbReference>
<dbReference type="AlphaFoldDB" id="A0AAN6RF18"/>
<protein>
    <recommendedName>
        <fullName evidence="2">CoA-binding domain-containing protein</fullName>
    </recommendedName>
</protein>
<dbReference type="SUPFAM" id="SSF51735">
    <property type="entry name" value="NAD(P)-binding Rossmann-fold domains"/>
    <property type="match status" value="1"/>
</dbReference>
<dbReference type="InterPro" id="IPR003781">
    <property type="entry name" value="CoA-bd"/>
</dbReference>
<dbReference type="Proteomes" id="UP001280581">
    <property type="component" value="Unassembled WGS sequence"/>
</dbReference>
<dbReference type="GO" id="GO:0006099">
    <property type="term" value="P:tricarboxylic acid cycle"/>
    <property type="evidence" value="ECO:0007669"/>
    <property type="project" value="TreeGrafter"/>
</dbReference>
<evidence type="ECO:0000256" key="1">
    <source>
        <dbReference type="SAM" id="MobiDB-lite"/>
    </source>
</evidence>
<dbReference type="EMBL" id="WVTA01000013">
    <property type="protein sequence ID" value="KAK3202940.1"/>
    <property type="molecule type" value="Genomic_DNA"/>
</dbReference>
<sequence>MLRRTRCLRTHDIAGAKRYTTQGFSNTSRRSGYDDTIHNLKIGAHTRVIFQGFTGKQATANAQESLAWGTNIVGGTNPKKAGTSHLGLPVVGTVREAMKELKPDATGIYVAAHQAAAAIEEAIEAEVPLIVAVAEHIPLHEIMRVFEHDEDTEAIIIVGELGGTSEEEAADWIRDYRKRVRDPKPIAAVVGGFQAAPGRIMGHAGAWTGLGEGTAEEKYKALESAGVTMVDHPAKFGEVMKEVLANSGRNVKKIERSAAQAQQRRSYHTTSRFSRRSNTVFSQQVRSLHINAQQSADLLKSYNIEISPPPSTTPESNHFLGITVDRTARSPCIIAAPTALESQLPHRVRRFPFDYRSGPSPKPSPPPYPTSNSTPHPPPPKRKPPPSSPPSGRSTVKKKPSPPPSPFLSPTTTPPSPSTTPTSSSTTQPSHPQTATPPSTPSATPHL</sequence>
<dbReference type="Gene3D" id="3.40.50.720">
    <property type="entry name" value="NAD(P)-binding Rossmann-like Domain"/>
    <property type="match status" value="1"/>
</dbReference>
<reference evidence="3 4" key="1">
    <citation type="submission" date="2021-02" db="EMBL/GenBank/DDBJ databases">
        <title>Genome assembly of Pseudopithomyces chartarum.</title>
        <authorList>
            <person name="Jauregui R."/>
            <person name="Singh J."/>
            <person name="Voisey C."/>
        </authorList>
    </citation>
    <scope>NUCLEOTIDE SEQUENCE [LARGE SCALE GENOMIC DNA]</scope>
    <source>
        <strain evidence="3 4">AGR01</strain>
    </source>
</reference>
<evidence type="ECO:0000313" key="3">
    <source>
        <dbReference type="EMBL" id="KAK3202940.1"/>
    </source>
</evidence>
<name>A0AAN6RF18_9PLEO</name>
<dbReference type="Pfam" id="PF00549">
    <property type="entry name" value="Ligase_CoA"/>
    <property type="match status" value="1"/>
</dbReference>
<keyword evidence="4" id="KW-1185">Reference proteome</keyword>
<dbReference type="InterPro" id="IPR005811">
    <property type="entry name" value="SUCC_ACL_C"/>
</dbReference>
<dbReference type="SUPFAM" id="SSF52210">
    <property type="entry name" value="Succinyl-CoA synthetase domains"/>
    <property type="match status" value="1"/>
</dbReference>
<feature type="compositionally biased region" description="Pro residues" evidence="1">
    <location>
        <begin position="360"/>
        <end position="369"/>
    </location>
</feature>
<feature type="region of interest" description="Disordered" evidence="1">
    <location>
        <begin position="345"/>
        <end position="447"/>
    </location>
</feature>
<feature type="region of interest" description="Disordered" evidence="1">
    <location>
        <begin position="257"/>
        <end position="278"/>
    </location>
</feature>
<accession>A0AAN6RF18</accession>
<dbReference type="PRINTS" id="PR01217">
    <property type="entry name" value="PRICHEXTENSN"/>
</dbReference>
<comment type="caution">
    <text evidence="3">The sequence shown here is derived from an EMBL/GenBank/DDBJ whole genome shotgun (WGS) entry which is preliminary data.</text>
</comment>
<feature type="compositionally biased region" description="Low complexity" evidence="1">
    <location>
        <begin position="419"/>
        <end position="447"/>
    </location>
</feature>
<dbReference type="GO" id="GO:0005739">
    <property type="term" value="C:mitochondrion"/>
    <property type="evidence" value="ECO:0007669"/>
    <property type="project" value="TreeGrafter"/>
</dbReference>